<evidence type="ECO:0000313" key="13">
    <source>
        <dbReference type="EMBL" id="GJS85075.1"/>
    </source>
</evidence>
<evidence type="ECO:0000256" key="5">
    <source>
        <dbReference type="ARBA" id="ARBA00022842"/>
    </source>
</evidence>
<feature type="compositionally biased region" description="Polar residues" evidence="11">
    <location>
        <begin position="934"/>
        <end position="962"/>
    </location>
</feature>
<evidence type="ECO:0000256" key="1">
    <source>
        <dbReference type="ARBA" id="ARBA00022722"/>
    </source>
</evidence>
<gene>
    <name evidence="13" type="ORF">Tco_0751616</name>
</gene>
<protein>
    <submittedName>
        <fullName evidence="13">Retrovirus-related pol polyprotein from transposon TNT 1-94</fullName>
    </submittedName>
</protein>
<keyword evidence="9" id="KW-0233">DNA recombination</keyword>
<dbReference type="Pfam" id="PF00665">
    <property type="entry name" value="rve"/>
    <property type="match status" value="1"/>
</dbReference>
<name>A0ABQ4Z7M8_9ASTR</name>
<proteinExistence type="predicted"/>
<comment type="caution">
    <text evidence="13">The sequence shown here is derived from an EMBL/GenBank/DDBJ whole genome shotgun (WGS) entry which is preliminary data.</text>
</comment>
<dbReference type="InterPro" id="IPR001584">
    <property type="entry name" value="Integrase_cat-core"/>
</dbReference>
<accession>A0ABQ4Z7M8</accession>
<dbReference type="PROSITE" id="PS50994">
    <property type="entry name" value="INTEGRASE"/>
    <property type="match status" value="1"/>
</dbReference>
<feature type="domain" description="Integrase catalytic" evidence="12">
    <location>
        <begin position="1199"/>
        <end position="1293"/>
    </location>
</feature>
<dbReference type="Gene3D" id="3.30.420.10">
    <property type="entry name" value="Ribonuclease H-like superfamily/Ribonuclease H"/>
    <property type="match status" value="1"/>
</dbReference>
<evidence type="ECO:0000313" key="14">
    <source>
        <dbReference type="Proteomes" id="UP001151760"/>
    </source>
</evidence>
<evidence type="ECO:0000256" key="11">
    <source>
        <dbReference type="SAM" id="MobiDB-lite"/>
    </source>
</evidence>
<keyword evidence="6" id="KW-0229">DNA integration</keyword>
<evidence type="ECO:0000256" key="6">
    <source>
        <dbReference type="ARBA" id="ARBA00022908"/>
    </source>
</evidence>
<sequence length="1293" mass="146614">MSSLAEFDILNGADNRPPMLDKLMYDSWKSQMELYMENHENGYLVLESIRNGPLNWSMVEENGVMRKKKVTELLAPEKLQYEADVKATNIILQGVPPDVYALVSHHRIAKDLWERIEMLMQGTSLTKQERECKLYDAFDKFSFIKGETLSHSYPNQQYSISHPSTSLAVNYQSNAPQTIYQQPQVISPNDYQPQQTEFPALDSGLTIPVFNKGDDPIDAINMMMSFLSIVVTSRFPSINNQLRNSSNPRQQATIQYGRVTVQQGEGHMAKQCPQPKRKRDASWFREKVLLVEAQGNGMVLNEKELEFLADPGILDSLVIPSVITHNAAYQAEDLIAYDSDCDEVNNAKVSLMATLSSCDSSVLSENQDTPNSFSDQENEINLLKQTLSQESKEKEALLKTVNVLKSESSELESKSLETKIDLSKKIKQLDNIVYKIGFQNPFYLKKAQQFSPKLYDGNIMVKDHPVFKEPDSEEMLLLAEESHSKMILKVNEQEGTEKKVKINPIDYANQLSEDFIKRFVLQSLYSEHVECQNSSEDSEELSTSTSDKTEVPKELPKVSLVYESLKKLKCQLASFDLIVKVRTTSTAITEGTWEFEHTKVMFRDEENLGFKEYKRNKFFGRIMNDFLEQVISHDILNVVVINSSVAMNNSVNENVNVEANAMCNKCLDLEVVLIKQNEMVEKDEYNKLLKSYAKLEQHCISLELSIQINKEIFQKENTSSNQNEPTFDQLFELNNLKAQLQAKDDTIKKLKSHVKRVTEATTGSCMKQDLAWVAKLIAENEHLKQTFKQLYDSIKPSRVHAKEDRISVCHNNTKNDLRKLKGKDIVDNATQVSSATTIAPGMYKLDSVPLAPKVKNNRESHEYYITHTMEQAAILRETCPIIHTPSKKLGVVMPIKNKDKKVRFVEPVTSSSKPSVEINSSSNLVSNPSLSSSTGMITYTSASGSKPSGNTKNDKISQPLSSNKKKKVEAQPRKHNASLNKEKSKSNVCNEHIWLSVEHTAKDAKTICSICHECLFDANHDLCLLNHVYDVNVHAKSASKNIKKRNVWKPTGKVFNSVGYQWRPTGKTLTIVRNKCPLTRFTSINVVPPKETTPIEVVAPKPVVNLVYTRRSKAIKSDFNGKSKIIKSVTTNKKDSSISSFSLIDNKLSTLFCVGQSCDTDLEVAFQKHTCSVHNLEGMDLLSKSYGTNLYTLSFEDMKLSTPICLLSKATKTKPWKWYILVIIDDYSRFTWVKFLRTKDETPGVIIKFLKMIQVRLNVPVKKIRTDNGTEFINQTLREYYEEVGISHETSVA</sequence>
<dbReference type="PANTHER" id="PTHR42648">
    <property type="entry name" value="TRANSPOSASE, PUTATIVE-RELATED"/>
    <property type="match status" value="1"/>
</dbReference>
<keyword evidence="3" id="KW-0255">Endonuclease</keyword>
<dbReference type="Proteomes" id="UP001151760">
    <property type="component" value="Unassembled WGS sequence"/>
</dbReference>
<evidence type="ECO:0000259" key="12">
    <source>
        <dbReference type="PROSITE" id="PS50994"/>
    </source>
</evidence>
<dbReference type="InterPro" id="IPR012337">
    <property type="entry name" value="RNaseH-like_sf"/>
</dbReference>
<keyword evidence="14" id="KW-1185">Reference proteome</keyword>
<keyword evidence="7" id="KW-0695">RNA-directed DNA polymerase</keyword>
<reference evidence="13" key="1">
    <citation type="journal article" date="2022" name="Int. J. Mol. Sci.">
        <title>Draft Genome of Tanacetum Coccineum: Genomic Comparison of Closely Related Tanacetum-Family Plants.</title>
        <authorList>
            <person name="Yamashiro T."/>
            <person name="Shiraishi A."/>
            <person name="Nakayama K."/>
            <person name="Satake H."/>
        </authorList>
    </citation>
    <scope>NUCLEOTIDE SEQUENCE</scope>
</reference>
<feature type="compositionally biased region" description="Polar residues" evidence="11">
    <location>
        <begin position="908"/>
        <end position="918"/>
    </location>
</feature>
<dbReference type="SUPFAM" id="SSF53098">
    <property type="entry name" value="Ribonuclease H-like"/>
    <property type="match status" value="1"/>
</dbReference>
<dbReference type="InterPro" id="IPR039537">
    <property type="entry name" value="Retrotran_Ty1/copia-like"/>
</dbReference>
<dbReference type="PANTHER" id="PTHR42648:SF11">
    <property type="entry name" value="TRANSPOSON TY4-P GAG-POL POLYPROTEIN"/>
    <property type="match status" value="1"/>
</dbReference>
<evidence type="ECO:0000256" key="3">
    <source>
        <dbReference type="ARBA" id="ARBA00022759"/>
    </source>
</evidence>
<evidence type="ECO:0000256" key="4">
    <source>
        <dbReference type="ARBA" id="ARBA00022801"/>
    </source>
</evidence>
<keyword evidence="2" id="KW-0479">Metal-binding</keyword>
<feature type="region of interest" description="Disordered" evidence="11">
    <location>
        <begin position="906"/>
        <end position="983"/>
    </location>
</feature>
<evidence type="ECO:0000256" key="7">
    <source>
        <dbReference type="ARBA" id="ARBA00022918"/>
    </source>
</evidence>
<keyword evidence="4" id="KW-0378">Hydrolase</keyword>
<keyword evidence="1" id="KW-0540">Nuclease</keyword>
<feature type="coiled-coil region" evidence="10">
    <location>
        <begin position="373"/>
        <end position="414"/>
    </location>
</feature>
<keyword evidence="8" id="KW-0239">DNA-directed DNA polymerase</keyword>
<evidence type="ECO:0000256" key="8">
    <source>
        <dbReference type="ARBA" id="ARBA00022932"/>
    </source>
</evidence>
<feature type="compositionally biased region" description="Low complexity" evidence="11">
    <location>
        <begin position="919"/>
        <end position="933"/>
    </location>
</feature>
<organism evidence="13 14">
    <name type="scientific">Tanacetum coccineum</name>
    <dbReference type="NCBI Taxonomy" id="301880"/>
    <lineage>
        <taxon>Eukaryota</taxon>
        <taxon>Viridiplantae</taxon>
        <taxon>Streptophyta</taxon>
        <taxon>Embryophyta</taxon>
        <taxon>Tracheophyta</taxon>
        <taxon>Spermatophyta</taxon>
        <taxon>Magnoliopsida</taxon>
        <taxon>eudicotyledons</taxon>
        <taxon>Gunneridae</taxon>
        <taxon>Pentapetalae</taxon>
        <taxon>asterids</taxon>
        <taxon>campanulids</taxon>
        <taxon>Asterales</taxon>
        <taxon>Asteraceae</taxon>
        <taxon>Asteroideae</taxon>
        <taxon>Anthemideae</taxon>
        <taxon>Anthemidinae</taxon>
        <taxon>Tanacetum</taxon>
    </lineage>
</organism>
<dbReference type="InterPro" id="IPR036397">
    <property type="entry name" value="RNaseH_sf"/>
</dbReference>
<dbReference type="EMBL" id="BQNB010011023">
    <property type="protein sequence ID" value="GJS85075.1"/>
    <property type="molecule type" value="Genomic_DNA"/>
</dbReference>
<keyword evidence="8" id="KW-0808">Transferase</keyword>
<evidence type="ECO:0000256" key="10">
    <source>
        <dbReference type="SAM" id="Coils"/>
    </source>
</evidence>
<reference evidence="13" key="2">
    <citation type="submission" date="2022-01" db="EMBL/GenBank/DDBJ databases">
        <authorList>
            <person name="Yamashiro T."/>
            <person name="Shiraishi A."/>
            <person name="Satake H."/>
            <person name="Nakayama K."/>
        </authorList>
    </citation>
    <scope>NUCLEOTIDE SEQUENCE</scope>
</reference>
<keyword evidence="5" id="KW-0460">Magnesium</keyword>
<keyword evidence="8" id="KW-0548">Nucleotidyltransferase</keyword>
<evidence type="ECO:0000256" key="2">
    <source>
        <dbReference type="ARBA" id="ARBA00022723"/>
    </source>
</evidence>
<evidence type="ECO:0000256" key="9">
    <source>
        <dbReference type="ARBA" id="ARBA00023172"/>
    </source>
</evidence>
<keyword evidence="10" id="KW-0175">Coiled coil</keyword>